<dbReference type="EMBL" id="JACJPW010000107">
    <property type="protein sequence ID" value="MBD2185096.1"/>
    <property type="molecule type" value="Genomic_DNA"/>
</dbReference>
<dbReference type="Gene3D" id="1.10.10.580">
    <property type="entry name" value="Structural maintenance of chromosome 1. Chain E"/>
    <property type="match status" value="1"/>
</dbReference>
<dbReference type="InterPro" id="IPR003768">
    <property type="entry name" value="ScpA"/>
</dbReference>
<name>A0A926VJG1_9CYAN</name>
<accession>A0A926VJG1</accession>
<dbReference type="Pfam" id="PF02616">
    <property type="entry name" value="SMC_ScpA"/>
    <property type="match status" value="1"/>
</dbReference>
<reference evidence="4" key="2">
    <citation type="submission" date="2020-08" db="EMBL/GenBank/DDBJ databases">
        <authorList>
            <person name="Chen M."/>
            <person name="Teng W."/>
            <person name="Zhao L."/>
            <person name="Hu C."/>
            <person name="Zhou Y."/>
            <person name="Han B."/>
            <person name="Song L."/>
            <person name="Shu W."/>
        </authorList>
    </citation>
    <scope>NUCLEOTIDE SEQUENCE</scope>
    <source>
        <strain evidence="4">FACHB-1375</strain>
    </source>
</reference>
<gene>
    <name evidence="4" type="ORF">H6G03_29175</name>
</gene>
<keyword evidence="1" id="KW-0159">Chromosome partition</keyword>
<feature type="region of interest" description="Disordered" evidence="3">
    <location>
        <begin position="243"/>
        <end position="270"/>
    </location>
</feature>
<dbReference type="GO" id="GO:0007059">
    <property type="term" value="P:chromosome segregation"/>
    <property type="evidence" value="ECO:0007669"/>
    <property type="project" value="UniProtKB-KW"/>
</dbReference>
<dbReference type="InterPro" id="IPR023093">
    <property type="entry name" value="ScpA-like_C"/>
</dbReference>
<keyword evidence="5" id="KW-1185">Reference proteome</keyword>
<evidence type="ECO:0000313" key="5">
    <source>
        <dbReference type="Proteomes" id="UP000641646"/>
    </source>
</evidence>
<evidence type="ECO:0000256" key="1">
    <source>
        <dbReference type="ARBA" id="ARBA00022829"/>
    </source>
</evidence>
<dbReference type="PANTHER" id="PTHR33969">
    <property type="entry name" value="SEGREGATION AND CONDENSATION PROTEIN A"/>
    <property type="match status" value="1"/>
</dbReference>
<evidence type="ECO:0000256" key="2">
    <source>
        <dbReference type="ARBA" id="ARBA00044777"/>
    </source>
</evidence>
<dbReference type="RefSeq" id="WP_190472799.1">
    <property type="nucleotide sequence ID" value="NZ_JACJPW010000107.1"/>
</dbReference>
<evidence type="ECO:0000256" key="3">
    <source>
        <dbReference type="SAM" id="MobiDB-lite"/>
    </source>
</evidence>
<feature type="region of interest" description="Disordered" evidence="3">
    <location>
        <begin position="104"/>
        <end position="143"/>
    </location>
</feature>
<protein>
    <recommendedName>
        <fullName evidence="2">Segregation and condensation protein A</fullName>
    </recommendedName>
</protein>
<comment type="caution">
    <text evidence="4">The sequence shown here is derived from an EMBL/GenBank/DDBJ whole genome shotgun (WGS) entry which is preliminary data.</text>
</comment>
<reference evidence="4" key="1">
    <citation type="journal article" date="2015" name="ISME J.">
        <title>Draft Genome Sequence of Streptomyces incarnatus NRRL8089, which Produces the Nucleoside Antibiotic Sinefungin.</title>
        <authorList>
            <person name="Oshima K."/>
            <person name="Hattori M."/>
            <person name="Shimizu H."/>
            <person name="Fukuda K."/>
            <person name="Nemoto M."/>
            <person name="Inagaki K."/>
            <person name="Tamura T."/>
        </authorList>
    </citation>
    <scope>NUCLEOTIDE SEQUENCE</scope>
    <source>
        <strain evidence="4">FACHB-1375</strain>
    </source>
</reference>
<feature type="compositionally biased region" description="Acidic residues" evidence="3">
    <location>
        <begin position="104"/>
        <end position="122"/>
    </location>
</feature>
<evidence type="ECO:0000313" key="4">
    <source>
        <dbReference type="EMBL" id="MBD2185096.1"/>
    </source>
</evidence>
<dbReference type="Proteomes" id="UP000641646">
    <property type="component" value="Unassembled WGS sequence"/>
</dbReference>
<dbReference type="AlphaFoldDB" id="A0A926VJG1"/>
<dbReference type="PANTHER" id="PTHR33969:SF2">
    <property type="entry name" value="SEGREGATION AND CONDENSATION PROTEIN A"/>
    <property type="match status" value="1"/>
</dbReference>
<proteinExistence type="predicted"/>
<organism evidence="4 5">
    <name type="scientific">Aerosakkonema funiforme FACHB-1375</name>
    <dbReference type="NCBI Taxonomy" id="2949571"/>
    <lineage>
        <taxon>Bacteria</taxon>
        <taxon>Bacillati</taxon>
        <taxon>Cyanobacteriota</taxon>
        <taxon>Cyanophyceae</taxon>
        <taxon>Oscillatoriophycideae</taxon>
        <taxon>Aerosakkonematales</taxon>
        <taxon>Aerosakkonemataceae</taxon>
        <taxon>Aerosakkonema</taxon>
    </lineage>
</organism>
<sequence>MTVPQAQEAIAYSLPTVNYANPTGPQVSAIALLIDLAERGEIDPWDVQVIDAIDRCLNEIAALSNAQDGFGIADLSQSGQAFVDASLLVLLKANTLERLQFADEDNPDSEIEEDWSDIDDSDGTGLPRNLERQLRRRPAAQPPSYRRVTLQELIEQLQLVAAAIAEKPPRPRSGSTRSYSQARTQAVRAALELVREENSVEIAAELERFLAIYCSGLLAEQDWLDLEHLLMLWAQRRNDRNSFPSVPASDADSAEAQLPPPYPIPSSDLSSQEQLHDRVGIFWALLLLSAQSKVELVQEEFYQDLRIRTLRSGA</sequence>